<keyword evidence="1" id="KW-0479">Metal-binding</keyword>
<keyword evidence="3" id="KW-0862">Zinc</keyword>
<gene>
    <name evidence="10" type="ORF">B7P43_G01643</name>
</gene>
<evidence type="ECO:0000256" key="7">
    <source>
        <dbReference type="SAM" id="MobiDB-lite"/>
    </source>
</evidence>
<dbReference type="PANTHER" id="PTHR46600">
    <property type="entry name" value="THAP DOMAIN-CONTAINING"/>
    <property type="match status" value="1"/>
</dbReference>
<name>A0A2J7PR40_9NEOP</name>
<dbReference type="Gene3D" id="3.30.160.60">
    <property type="entry name" value="Classic Zinc Finger"/>
    <property type="match status" value="1"/>
</dbReference>
<dbReference type="OrthoDB" id="7683421at2759"/>
<evidence type="ECO:0000256" key="3">
    <source>
        <dbReference type="ARBA" id="ARBA00022833"/>
    </source>
</evidence>
<dbReference type="PROSITE" id="PS50157">
    <property type="entry name" value="ZINC_FINGER_C2H2_2"/>
    <property type="match status" value="1"/>
</dbReference>
<dbReference type="AlphaFoldDB" id="A0A2J7PR40"/>
<evidence type="ECO:0000256" key="5">
    <source>
        <dbReference type="PROSITE-ProRule" id="PRU00042"/>
    </source>
</evidence>
<comment type="caution">
    <text evidence="10">The sequence shown here is derived from an EMBL/GenBank/DDBJ whole genome shotgun (WGS) entry which is preliminary data.</text>
</comment>
<dbReference type="PROSITE" id="PS00028">
    <property type="entry name" value="ZINC_FINGER_C2H2_1"/>
    <property type="match status" value="1"/>
</dbReference>
<organism evidence="10 11">
    <name type="scientific">Cryptotermes secundus</name>
    <dbReference type="NCBI Taxonomy" id="105785"/>
    <lineage>
        <taxon>Eukaryota</taxon>
        <taxon>Metazoa</taxon>
        <taxon>Ecdysozoa</taxon>
        <taxon>Arthropoda</taxon>
        <taxon>Hexapoda</taxon>
        <taxon>Insecta</taxon>
        <taxon>Pterygota</taxon>
        <taxon>Neoptera</taxon>
        <taxon>Polyneoptera</taxon>
        <taxon>Dictyoptera</taxon>
        <taxon>Blattodea</taxon>
        <taxon>Blattoidea</taxon>
        <taxon>Termitoidae</taxon>
        <taxon>Kalotermitidae</taxon>
        <taxon>Cryptotermitinae</taxon>
        <taxon>Cryptotermes</taxon>
    </lineage>
</organism>
<feature type="domain" description="C2H2-type" evidence="8">
    <location>
        <begin position="438"/>
        <end position="465"/>
    </location>
</feature>
<dbReference type="EMBL" id="NEVH01022633">
    <property type="protein sequence ID" value="PNF18800.1"/>
    <property type="molecule type" value="Genomic_DNA"/>
</dbReference>
<dbReference type="GO" id="GO:0008270">
    <property type="term" value="F:zinc ion binding"/>
    <property type="evidence" value="ECO:0007669"/>
    <property type="project" value="UniProtKB-KW"/>
</dbReference>
<evidence type="ECO:0000313" key="10">
    <source>
        <dbReference type="EMBL" id="PNF18800.1"/>
    </source>
</evidence>
<protein>
    <recommendedName>
        <fullName evidence="12">THAP-type domain-containing protein</fullName>
    </recommendedName>
</protein>
<dbReference type="GO" id="GO:0043565">
    <property type="term" value="F:sequence-specific DNA binding"/>
    <property type="evidence" value="ECO:0007669"/>
    <property type="project" value="InterPro"/>
</dbReference>
<accession>A0A2J7PR40</accession>
<dbReference type="InterPro" id="IPR036236">
    <property type="entry name" value="Znf_C2H2_sf"/>
</dbReference>
<evidence type="ECO:0000259" key="8">
    <source>
        <dbReference type="PROSITE" id="PS50157"/>
    </source>
</evidence>
<reference evidence="10 11" key="1">
    <citation type="submission" date="2017-12" db="EMBL/GenBank/DDBJ databases">
        <title>Hemimetabolous genomes reveal molecular basis of termite eusociality.</title>
        <authorList>
            <person name="Harrison M.C."/>
            <person name="Jongepier E."/>
            <person name="Robertson H.M."/>
            <person name="Arning N."/>
            <person name="Bitard-Feildel T."/>
            <person name="Chao H."/>
            <person name="Childers C.P."/>
            <person name="Dinh H."/>
            <person name="Doddapaneni H."/>
            <person name="Dugan S."/>
            <person name="Gowin J."/>
            <person name="Greiner C."/>
            <person name="Han Y."/>
            <person name="Hu H."/>
            <person name="Hughes D.S.T."/>
            <person name="Huylmans A.-K."/>
            <person name="Kemena C."/>
            <person name="Kremer L.P.M."/>
            <person name="Lee S.L."/>
            <person name="Lopez-Ezquerra A."/>
            <person name="Mallet L."/>
            <person name="Monroy-Kuhn J.M."/>
            <person name="Moser A."/>
            <person name="Murali S.C."/>
            <person name="Muzny D.M."/>
            <person name="Otani S."/>
            <person name="Piulachs M.-D."/>
            <person name="Poelchau M."/>
            <person name="Qu J."/>
            <person name="Schaub F."/>
            <person name="Wada-Katsumata A."/>
            <person name="Worley K.C."/>
            <person name="Xie Q."/>
            <person name="Ylla G."/>
            <person name="Poulsen M."/>
            <person name="Gibbs R.A."/>
            <person name="Schal C."/>
            <person name="Richards S."/>
            <person name="Belles X."/>
            <person name="Korb J."/>
            <person name="Bornberg-Bauer E."/>
        </authorList>
    </citation>
    <scope>NUCLEOTIDE SEQUENCE [LARGE SCALE GENOMIC DNA]</scope>
    <source>
        <tissue evidence="10">Whole body</tissue>
    </source>
</reference>
<evidence type="ECO:0000256" key="1">
    <source>
        <dbReference type="ARBA" id="ARBA00022723"/>
    </source>
</evidence>
<evidence type="ECO:0008006" key="12">
    <source>
        <dbReference type="Google" id="ProtNLM"/>
    </source>
</evidence>
<dbReference type="STRING" id="105785.A0A2J7PR40"/>
<evidence type="ECO:0000256" key="2">
    <source>
        <dbReference type="ARBA" id="ARBA00022771"/>
    </source>
</evidence>
<evidence type="ECO:0000313" key="11">
    <source>
        <dbReference type="Proteomes" id="UP000235965"/>
    </source>
</evidence>
<evidence type="ECO:0000256" key="4">
    <source>
        <dbReference type="ARBA" id="ARBA00023125"/>
    </source>
</evidence>
<proteinExistence type="predicted"/>
<keyword evidence="2 5" id="KW-0863">Zinc-finger</keyword>
<dbReference type="InterPro" id="IPR013087">
    <property type="entry name" value="Znf_C2H2_type"/>
</dbReference>
<dbReference type="Pfam" id="PF05485">
    <property type="entry name" value="THAP"/>
    <property type="match status" value="1"/>
</dbReference>
<dbReference type="PROSITE" id="PS50950">
    <property type="entry name" value="ZF_THAP"/>
    <property type="match status" value="1"/>
</dbReference>
<feature type="region of interest" description="Disordered" evidence="7">
    <location>
        <begin position="386"/>
        <end position="408"/>
    </location>
</feature>
<dbReference type="Proteomes" id="UP000235965">
    <property type="component" value="Unassembled WGS sequence"/>
</dbReference>
<feature type="compositionally biased region" description="Basic and acidic residues" evidence="7">
    <location>
        <begin position="386"/>
        <end position="407"/>
    </location>
</feature>
<evidence type="ECO:0000259" key="9">
    <source>
        <dbReference type="PROSITE" id="PS50950"/>
    </source>
</evidence>
<dbReference type="InterPro" id="IPR026516">
    <property type="entry name" value="THAP1/10"/>
</dbReference>
<dbReference type="PANTHER" id="PTHR46600:SF11">
    <property type="entry name" value="THAP DOMAIN-CONTAINING PROTEIN 10"/>
    <property type="match status" value="1"/>
</dbReference>
<dbReference type="InterPro" id="IPR006612">
    <property type="entry name" value="THAP_Znf"/>
</dbReference>
<dbReference type="SMART" id="SM00692">
    <property type="entry name" value="DM3"/>
    <property type="match status" value="1"/>
</dbReference>
<keyword evidence="4 6" id="KW-0238">DNA-binding</keyword>
<dbReference type="SUPFAM" id="SSF57667">
    <property type="entry name" value="beta-beta-alpha zinc fingers"/>
    <property type="match status" value="1"/>
</dbReference>
<feature type="domain" description="THAP-type" evidence="9">
    <location>
        <begin position="115"/>
        <end position="198"/>
    </location>
</feature>
<dbReference type="SUPFAM" id="SSF57716">
    <property type="entry name" value="Glucocorticoid receptor-like (DNA-binding domain)"/>
    <property type="match status" value="1"/>
</dbReference>
<dbReference type="SMART" id="SM00980">
    <property type="entry name" value="THAP"/>
    <property type="match status" value="1"/>
</dbReference>
<keyword evidence="11" id="KW-1185">Reference proteome</keyword>
<dbReference type="SMART" id="SM00355">
    <property type="entry name" value="ZnF_C2H2"/>
    <property type="match status" value="2"/>
</dbReference>
<evidence type="ECO:0000256" key="6">
    <source>
        <dbReference type="PROSITE-ProRule" id="PRU00309"/>
    </source>
</evidence>
<sequence>MNMKSTIHFERDTKLKIADISCGSTSTESTHQKWKQTPSIIGDELIVPDKVLKTAPDCQSVECSSTEIYIHKRSKLSTSLVTNTCLNNSNKRNFIKKTVNASSVTRRNYRESKTGGTYCIARWCGNNAKKTPGISLFRIPKDPDRALLWLTNAEREDLKILSMEILHTKYLCMEHFNDDMFMNSCKKKLVWNALPTLFPKPDYAHRKESKINSHQQQKTNIPETKYIILSKVHHPTRRRPLRPKPLTAELSAEAGLKSHPGVCNSEEVQNVSESAVSSLANSSQCIKSEESRLTEIRKSTLKMKMNDTNAVPKCQITSQFLLQGTRMLAMPNTSRHTAKCQEPTGHTRTGNIIVCSNLNEIVDLKQDKIQTVTSTCEYLALGSTDSVDHRDNHSDTSREGGDRKNDNDTLMSDESYLNCDVESLCLDHAFRETNERIYPCRYCGEMFLVKSNLILHQTTYHSDHPVGCELCGKVLYKSRSEFMEHVCDHHSDNTHNYVP</sequence>
<dbReference type="InParanoid" id="A0A2J7PR40"/>